<dbReference type="PANTHER" id="PTHR43280">
    <property type="entry name" value="ARAC-FAMILY TRANSCRIPTIONAL REGULATOR"/>
    <property type="match status" value="1"/>
</dbReference>
<keyword evidence="6" id="KW-1185">Reference proteome</keyword>
<dbReference type="Proteomes" id="UP000252585">
    <property type="component" value="Unassembled WGS sequence"/>
</dbReference>
<dbReference type="GO" id="GO:0043565">
    <property type="term" value="F:sequence-specific DNA binding"/>
    <property type="evidence" value="ECO:0007669"/>
    <property type="project" value="InterPro"/>
</dbReference>
<dbReference type="EMBL" id="QPJJ01000001">
    <property type="protein sequence ID" value="RCW77181.1"/>
    <property type="molecule type" value="Genomic_DNA"/>
</dbReference>
<dbReference type="GO" id="GO:0003700">
    <property type="term" value="F:DNA-binding transcription factor activity"/>
    <property type="evidence" value="ECO:0007669"/>
    <property type="project" value="InterPro"/>
</dbReference>
<protein>
    <submittedName>
        <fullName evidence="5">AraC-like DNA-binding protein</fullName>
    </submittedName>
</protein>
<dbReference type="InterPro" id="IPR018062">
    <property type="entry name" value="HTH_AraC-typ_CS"/>
</dbReference>
<dbReference type="InterPro" id="IPR009057">
    <property type="entry name" value="Homeodomain-like_sf"/>
</dbReference>
<dbReference type="OrthoDB" id="9807321at2"/>
<dbReference type="PANTHER" id="PTHR43280:SF2">
    <property type="entry name" value="HTH-TYPE TRANSCRIPTIONAL REGULATOR EXSA"/>
    <property type="match status" value="1"/>
</dbReference>
<sequence>MKKTFANIVAYYYKEWKEFTMPIHHHKAMEIMYVINGKCIVEVQKEKIELKKGTFIFIDSNVPHRLIVDKDSPARMLNVEFNWEENNTSLVSLEDLADRDETIKVWLEKEAIYDVFKDMDQVYPTLRQLVLALDQGATNKQLLIDSLICQLVFHLAHNSMEQREKVDNFQQLYVNKAVQYILEHYDYDIRIHDIAAATHIHPSYLHRIFKQSMDCTINTYIARVRIDKAKMLLKNTEIPITEISNYVGIQTSQYFSMLFRKHTNLTPTAYRQLFLEL</sequence>
<dbReference type="AlphaFoldDB" id="A0A368YA94"/>
<reference evidence="5 6" key="1">
    <citation type="submission" date="2018-07" db="EMBL/GenBank/DDBJ databases">
        <title>Genomic Encyclopedia of Type Strains, Phase IV (KMG-IV): sequencing the most valuable type-strain genomes for metagenomic binning, comparative biology and taxonomic classification.</title>
        <authorList>
            <person name="Goeker M."/>
        </authorList>
    </citation>
    <scope>NUCLEOTIDE SEQUENCE [LARGE SCALE GENOMIC DNA]</scope>
    <source>
        <strain evidence="5 6">DSM 27696</strain>
    </source>
</reference>
<name>A0A368YA94_9BACI</name>
<evidence type="ECO:0000313" key="5">
    <source>
        <dbReference type="EMBL" id="RCW77181.1"/>
    </source>
</evidence>
<gene>
    <name evidence="5" type="ORF">DFR57_10148</name>
</gene>
<dbReference type="PROSITE" id="PS01124">
    <property type="entry name" value="HTH_ARAC_FAMILY_2"/>
    <property type="match status" value="1"/>
</dbReference>
<keyword evidence="1" id="KW-0805">Transcription regulation</keyword>
<dbReference type="SUPFAM" id="SSF46689">
    <property type="entry name" value="Homeodomain-like"/>
    <property type="match status" value="2"/>
</dbReference>
<dbReference type="Pfam" id="PF07883">
    <property type="entry name" value="Cupin_2"/>
    <property type="match status" value="1"/>
</dbReference>
<keyword evidence="3" id="KW-0804">Transcription</keyword>
<dbReference type="RefSeq" id="WP_114351128.1">
    <property type="nucleotide sequence ID" value="NZ_QPJJ01000001.1"/>
</dbReference>
<dbReference type="InterPro" id="IPR014710">
    <property type="entry name" value="RmlC-like_jellyroll"/>
</dbReference>
<evidence type="ECO:0000313" key="6">
    <source>
        <dbReference type="Proteomes" id="UP000252585"/>
    </source>
</evidence>
<comment type="caution">
    <text evidence="5">The sequence shown here is derived from an EMBL/GenBank/DDBJ whole genome shotgun (WGS) entry which is preliminary data.</text>
</comment>
<organism evidence="5 6">
    <name type="scientific">Saliterribacillus persicus</name>
    <dbReference type="NCBI Taxonomy" id="930114"/>
    <lineage>
        <taxon>Bacteria</taxon>
        <taxon>Bacillati</taxon>
        <taxon>Bacillota</taxon>
        <taxon>Bacilli</taxon>
        <taxon>Bacillales</taxon>
        <taxon>Bacillaceae</taxon>
        <taxon>Saliterribacillus</taxon>
    </lineage>
</organism>
<dbReference type="Pfam" id="PF12833">
    <property type="entry name" value="HTH_18"/>
    <property type="match status" value="1"/>
</dbReference>
<dbReference type="Gene3D" id="1.10.10.60">
    <property type="entry name" value="Homeodomain-like"/>
    <property type="match status" value="2"/>
</dbReference>
<dbReference type="Gene3D" id="2.60.120.10">
    <property type="entry name" value="Jelly Rolls"/>
    <property type="match status" value="1"/>
</dbReference>
<dbReference type="SUPFAM" id="SSF51182">
    <property type="entry name" value="RmlC-like cupins"/>
    <property type="match status" value="1"/>
</dbReference>
<dbReference type="PROSITE" id="PS00041">
    <property type="entry name" value="HTH_ARAC_FAMILY_1"/>
    <property type="match status" value="1"/>
</dbReference>
<evidence type="ECO:0000259" key="4">
    <source>
        <dbReference type="PROSITE" id="PS01124"/>
    </source>
</evidence>
<dbReference type="SMART" id="SM00342">
    <property type="entry name" value="HTH_ARAC"/>
    <property type="match status" value="1"/>
</dbReference>
<keyword evidence="2 5" id="KW-0238">DNA-binding</keyword>
<dbReference type="InterPro" id="IPR013096">
    <property type="entry name" value="Cupin_2"/>
</dbReference>
<dbReference type="InterPro" id="IPR018060">
    <property type="entry name" value="HTH_AraC"/>
</dbReference>
<accession>A0A368YA94</accession>
<evidence type="ECO:0000256" key="3">
    <source>
        <dbReference type="ARBA" id="ARBA00023163"/>
    </source>
</evidence>
<evidence type="ECO:0000256" key="2">
    <source>
        <dbReference type="ARBA" id="ARBA00023125"/>
    </source>
</evidence>
<evidence type="ECO:0000256" key="1">
    <source>
        <dbReference type="ARBA" id="ARBA00023015"/>
    </source>
</evidence>
<dbReference type="CDD" id="cd02208">
    <property type="entry name" value="cupin_RmlC-like"/>
    <property type="match status" value="1"/>
</dbReference>
<proteinExistence type="predicted"/>
<dbReference type="InterPro" id="IPR011051">
    <property type="entry name" value="RmlC_Cupin_sf"/>
</dbReference>
<feature type="domain" description="HTH araC/xylS-type" evidence="4">
    <location>
        <begin position="175"/>
        <end position="273"/>
    </location>
</feature>